<sequence>MSESDHSRHEERKADIDNHKNDQLKKQEEGKGHWKRELGSNSESAIKADRHEIDDASKDIDALQKETSQALEDDHEHARK</sequence>
<reference evidence="2" key="1">
    <citation type="submission" date="2021-03" db="EMBL/GenBank/DDBJ databases">
        <authorList>
            <person name="Tagirdzhanova G."/>
        </authorList>
    </citation>
    <scope>NUCLEOTIDE SEQUENCE</scope>
</reference>
<evidence type="ECO:0000313" key="2">
    <source>
        <dbReference type="EMBL" id="CAF9928153.1"/>
    </source>
</evidence>
<dbReference type="OrthoDB" id="529205at2759"/>
<dbReference type="Proteomes" id="UP000664521">
    <property type="component" value="Unassembled WGS sequence"/>
</dbReference>
<accession>A0A8H3FUR5</accession>
<name>A0A8H3FUR5_9LECA</name>
<feature type="compositionally biased region" description="Basic and acidic residues" evidence="1">
    <location>
        <begin position="1"/>
        <end position="38"/>
    </location>
</feature>
<gene>
    <name evidence="2" type="ORF">HETSPECPRED_006756</name>
</gene>
<evidence type="ECO:0000313" key="3">
    <source>
        <dbReference type="Proteomes" id="UP000664521"/>
    </source>
</evidence>
<protein>
    <submittedName>
        <fullName evidence="2">Uncharacterized protein</fullName>
    </submittedName>
</protein>
<proteinExistence type="predicted"/>
<comment type="caution">
    <text evidence="2">The sequence shown here is derived from an EMBL/GenBank/DDBJ whole genome shotgun (WGS) entry which is preliminary data.</text>
</comment>
<feature type="compositionally biased region" description="Basic and acidic residues" evidence="1">
    <location>
        <begin position="46"/>
        <end position="64"/>
    </location>
</feature>
<feature type="region of interest" description="Disordered" evidence="1">
    <location>
        <begin position="1"/>
        <end position="80"/>
    </location>
</feature>
<dbReference type="AlphaFoldDB" id="A0A8H3FUR5"/>
<dbReference type="EMBL" id="CAJPDS010000047">
    <property type="protein sequence ID" value="CAF9928153.1"/>
    <property type="molecule type" value="Genomic_DNA"/>
</dbReference>
<evidence type="ECO:0000256" key="1">
    <source>
        <dbReference type="SAM" id="MobiDB-lite"/>
    </source>
</evidence>
<keyword evidence="3" id="KW-1185">Reference proteome</keyword>
<organism evidence="2 3">
    <name type="scientific">Heterodermia speciosa</name>
    <dbReference type="NCBI Taxonomy" id="116794"/>
    <lineage>
        <taxon>Eukaryota</taxon>
        <taxon>Fungi</taxon>
        <taxon>Dikarya</taxon>
        <taxon>Ascomycota</taxon>
        <taxon>Pezizomycotina</taxon>
        <taxon>Lecanoromycetes</taxon>
        <taxon>OSLEUM clade</taxon>
        <taxon>Lecanoromycetidae</taxon>
        <taxon>Caliciales</taxon>
        <taxon>Physciaceae</taxon>
        <taxon>Heterodermia</taxon>
    </lineage>
</organism>